<protein>
    <submittedName>
        <fullName evidence="1">Uncharacterized protein</fullName>
    </submittedName>
</protein>
<evidence type="ECO:0000313" key="2">
    <source>
        <dbReference type="Proteomes" id="UP001469553"/>
    </source>
</evidence>
<evidence type="ECO:0000313" key="1">
    <source>
        <dbReference type="EMBL" id="MEQ2301159.1"/>
    </source>
</evidence>
<name>A0ABV0Z5I3_9TELE</name>
<sequence length="73" mass="8352">MSVPRDEEQKRAPELQMNPSFILSYTLQGSRVIWKSLKKSGISVFSRSGTVWKKKDSAYLQQYTCNIPELAKA</sequence>
<reference evidence="1 2" key="1">
    <citation type="submission" date="2021-06" db="EMBL/GenBank/DDBJ databases">
        <authorList>
            <person name="Palmer J.M."/>
        </authorList>
    </citation>
    <scope>NUCLEOTIDE SEQUENCE [LARGE SCALE GENOMIC DNA]</scope>
    <source>
        <strain evidence="1 2">AS_MEX2019</strain>
        <tissue evidence="1">Muscle</tissue>
    </source>
</reference>
<gene>
    <name evidence="1" type="ORF">AMECASPLE_033086</name>
</gene>
<comment type="caution">
    <text evidence="1">The sequence shown here is derived from an EMBL/GenBank/DDBJ whole genome shotgun (WGS) entry which is preliminary data.</text>
</comment>
<keyword evidence="2" id="KW-1185">Reference proteome</keyword>
<proteinExistence type="predicted"/>
<organism evidence="1 2">
    <name type="scientific">Ameca splendens</name>
    <dbReference type="NCBI Taxonomy" id="208324"/>
    <lineage>
        <taxon>Eukaryota</taxon>
        <taxon>Metazoa</taxon>
        <taxon>Chordata</taxon>
        <taxon>Craniata</taxon>
        <taxon>Vertebrata</taxon>
        <taxon>Euteleostomi</taxon>
        <taxon>Actinopterygii</taxon>
        <taxon>Neopterygii</taxon>
        <taxon>Teleostei</taxon>
        <taxon>Neoteleostei</taxon>
        <taxon>Acanthomorphata</taxon>
        <taxon>Ovalentaria</taxon>
        <taxon>Atherinomorphae</taxon>
        <taxon>Cyprinodontiformes</taxon>
        <taxon>Goodeidae</taxon>
        <taxon>Ameca</taxon>
    </lineage>
</organism>
<dbReference type="Proteomes" id="UP001469553">
    <property type="component" value="Unassembled WGS sequence"/>
</dbReference>
<dbReference type="EMBL" id="JAHRIP010051437">
    <property type="protein sequence ID" value="MEQ2301159.1"/>
    <property type="molecule type" value="Genomic_DNA"/>
</dbReference>
<accession>A0ABV0Z5I3</accession>